<dbReference type="Pfam" id="PF13302">
    <property type="entry name" value="Acetyltransf_3"/>
    <property type="match status" value="1"/>
</dbReference>
<protein>
    <submittedName>
        <fullName evidence="2">N-acetyltransferase</fullName>
    </submittedName>
</protein>
<dbReference type="PANTHER" id="PTHR43792">
    <property type="entry name" value="GNAT FAMILY, PUTATIVE (AFU_ORTHOLOGUE AFUA_3G00765)-RELATED-RELATED"/>
    <property type="match status" value="1"/>
</dbReference>
<dbReference type="Gene3D" id="3.40.630.30">
    <property type="match status" value="1"/>
</dbReference>
<keyword evidence="2" id="KW-0808">Transferase</keyword>
<evidence type="ECO:0000313" key="2">
    <source>
        <dbReference type="EMBL" id="TGB03710.1"/>
    </source>
</evidence>
<dbReference type="InterPro" id="IPR051531">
    <property type="entry name" value="N-acetyltransferase"/>
</dbReference>
<dbReference type="PANTHER" id="PTHR43792:SF1">
    <property type="entry name" value="N-ACETYLTRANSFERASE DOMAIN-CONTAINING PROTEIN"/>
    <property type="match status" value="1"/>
</dbReference>
<name>A0A4Z0H0S5_9BACI</name>
<feature type="domain" description="N-acetyltransferase" evidence="1">
    <location>
        <begin position="8"/>
        <end position="170"/>
    </location>
</feature>
<dbReference type="STRING" id="192814.GCA_900166575_00602"/>
<comment type="caution">
    <text evidence="2">The sequence shown here is derived from an EMBL/GenBank/DDBJ whole genome shotgun (WGS) entry which is preliminary data.</text>
</comment>
<accession>A0A4Z0H0S5</accession>
<gene>
    <name evidence="2" type="ORF">E4663_01520</name>
</gene>
<keyword evidence="3" id="KW-1185">Reference proteome</keyword>
<dbReference type="Proteomes" id="UP000297982">
    <property type="component" value="Unassembled WGS sequence"/>
</dbReference>
<evidence type="ECO:0000313" key="3">
    <source>
        <dbReference type="Proteomes" id="UP000297982"/>
    </source>
</evidence>
<dbReference type="SUPFAM" id="SSF55729">
    <property type="entry name" value="Acyl-CoA N-acyltransferases (Nat)"/>
    <property type="match status" value="1"/>
</dbReference>
<reference evidence="2 3" key="1">
    <citation type="journal article" date="2003" name="Int. J. Syst. Evol. Microbiol.">
        <title>Halobacillus salinus sp. nov., isolated from a salt lake on the coast of the East Sea in Korea.</title>
        <authorList>
            <person name="Yoon J.H."/>
            <person name="Kang K.H."/>
            <person name="Park Y.H."/>
        </authorList>
    </citation>
    <scope>NUCLEOTIDE SEQUENCE [LARGE SCALE GENOMIC DNA]</scope>
    <source>
        <strain evidence="2 3">HSL-3</strain>
    </source>
</reference>
<dbReference type="PROSITE" id="PS51186">
    <property type="entry name" value="GNAT"/>
    <property type="match status" value="1"/>
</dbReference>
<dbReference type="GO" id="GO:0016747">
    <property type="term" value="F:acyltransferase activity, transferring groups other than amino-acyl groups"/>
    <property type="evidence" value="ECO:0007669"/>
    <property type="project" value="InterPro"/>
</dbReference>
<dbReference type="InterPro" id="IPR016181">
    <property type="entry name" value="Acyl_CoA_acyltransferase"/>
</dbReference>
<evidence type="ECO:0000259" key="1">
    <source>
        <dbReference type="PROSITE" id="PS51186"/>
    </source>
</evidence>
<proteinExistence type="predicted"/>
<dbReference type="EMBL" id="SRJC01000001">
    <property type="protein sequence ID" value="TGB03710.1"/>
    <property type="molecule type" value="Genomic_DNA"/>
</dbReference>
<dbReference type="AlphaFoldDB" id="A0A4Z0H0S5"/>
<organism evidence="2 3">
    <name type="scientific">Halobacillus salinus</name>
    <dbReference type="NCBI Taxonomy" id="192814"/>
    <lineage>
        <taxon>Bacteria</taxon>
        <taxon>Bacillati</taxon>
        <taxon>Bacillota</taxon>
        <taxon>Bacilli</taxon>
        <taxon>Bacillales</taxon>
        <taxon>Bacillaceae</taxon>
        <taxon>Halobacillus</taxon>
    </lineage>
</organism>
<dbReference type="RefSeq" id="WP_135326424.1">
    <property type="nucleotide sequence ID" value="NZ_SRJC01000001.1"/>
</dbReference>
<dbReference type="InterPro" id="IPR000182">
    <property type="entry name" value="GNAT_dom"/>
</dbReference>
<sequence>MTIESRRLTFRKYNDDDFGFLWSLLSDQEMVRYIGKGQTKDEQDARDFWNWINSTYGRGPDMGLMVLENKQDLTLIGHAGLVPQTIDGVEELEVGYWISRDHWGNGYATEAAQTLREYGHRILGKERLISLIQPGNKASIRVAEKIGMDFDREVDMDGIEVHIYSSYDQEGGRRK</sequence>